<accession>A0A679KJH4</accession>
<proteinExistence type="predicted"/>
<protein>
    <submittedName>
        <fullName evidence="1">Uncharacterized protein</fullName>
    </submittedName>
</protein>
<dbReference type="RefSeq" id="WP_339164322.1">
    <property type="nucleotide sequence ID" value="NZ_LR743513.1"/>
</dbReference>
<geneLocation type="plasmid" evidence="1">
    <name>4</name>
</geneLocation>
<dbReference type="EMBL" id="LR743513">
    <property type="protein sequence ID" value="CAA2145609.1"/>
    <property type="molecule type" value="Genomic_DNA"/>
</dbReference>
<gene>
    <name evidence="1" type="ORF">MBLL_04736</name>
</gene>
<keyword evidence="1" id="KW-0614">Plasmid</keyword>
<dbReference type="AlphaFoldDB" id="A0A679KJH4"/>
<name>A0A679KJH4_9HYPH</name>
<organism evidence="1">
    <name type="scientific">Methylobacterium bullatum</name>
    <dbReference type="NCBI Taxonomy" id="570505"/>
    <lineage>
        <taxon>Bacteria</taxon>
        <taxon>Pseudomonadati</taxon>
        <taxon>Pseudomonadota</taxon>
        <taxon>Alphaproteobacteria</taxon>
        <taxon>Hyphomicrobiales</taxon>
        <taxon>Methylobacteriaceae</taxon>
        <taxon>Methylobacterium</taxon>
    </lineage>
</organism>
<reference evidence="1" key="1">
    <citation type="submission" date="2019-12" db="EMBL/GenBank/DDBJ databases">
        <authorList>
            <person name="Cremers G."/>
        </authorList>
    </citation>
    <scope>NUCLEOTIDE SEQUENCE</scope>
    <source>
        <strain evidence="1">Mbul2</strain>
        <plasmid evidence="1">4</plasmid>
    </source>
</reference>
<sequence>MRTTEYADELATGVSGDARVERLLVHGTGDVEIRFSWWKNGNIATRPLDVTEEHLLDLMRSGILAGVFTGPFMKQLEQMLKTHLNGGNI</sequence>
<evidence type="ECO:0000313" key="1">
    <source>
        <dbReference type="EMBL" id="CAA2145609.1"/>
    </source>
</evidence>